<dbReference type="RefSeq" id="WP_067534520.1">
    <property type="nucleotide sequence ID" value="NZ_AP025567.1"/>
</dbReference>
<keyword evidence="3" id="KW-1185">Reference proteome</keyword>
<feature type="transmembrane region" description="Helical" evidence="1">
    <location>
        <begin position="116"/>
        <end position="141"/>
    </location>
</feature>
<feature type="transmembrane region" description="Helical" evidence="1">
    <location>
        <begin position="74"/>
        <end position="96"/>
    </location>
</feature>
<dbReference type="AlphaFoldDB" id="A0A415E1C8"/>
<comment type="caution">
    <text evidence="2">The sequence shown here is derived from an EMBL/GenBank/DDBJ whole genome shotgun (WGS) entry which is preliminary data.</text>
</comment>
<dbReference type="Proteomes" id="UP000284841">
    <property type="component" value="Unassembled WGS sequence"/>
</dbReference>
<keyword evidence="1" id="KW-1133">Transmembrane helix</keyword>
<dbReference type="GeneID" id="83003369"/>
<evidence type="ECO:0000313" key="2">
    <source>
        <dbReference type="EMBL" id="RHJ87421.1"/>
    </source>
</evidence>
<keyword evidence="1" id="KW-0472">Membrane</keyword>
<name>A0A415E1C8_9FIRM</name>
<proteinExistence type="predicted"/>
<evidence type="ECO:0000313" key="3">
    <source>
        <dbReference type="Proteomes" id="UP000284841"/>
    </source>
</evidence>
<sequence>MNSSKTYKNKMTESSFKLVFILMILSTLLPWFERGDYASYFWGFEVVMEHYLWIPFVYLILFIWVLIDRPKLYYIVLAQVSFLGILGMYTYSVLYLKRYLCNIYGSDVGMDLDYGLASTMISFWLSSFLVIVAFILFQFYLKQRKNCNKKIRR</sequence>
<protein>
    <submittedName>
        <fullName evidence="2">Uncharacterized protein</fullName>
    </submittedName>
</protein>
<feature type="transmembrane region" description="Helical" evidence="1">
    <location>
        <begin position="50"/>
        <end position="67"/>
    </location>
</feature>
<organism evidence="2 3">
    <name type="scientific">Emergencia timonensis</name>
    <dbReference type="NCBI Taxonomy" id="1776384"/>
    <lineage>
        <taxon>Bacteria</taxon>
        <taxon>Bacillati</taxon>
        <taxon>Bacillota</taxon>
        <taxon>Clostridia</taxon>
        <taxon>Peptostreptococcales</taxon>
        <taxon>Anaerovoracaceae</taxon>
        <taxon>Emergencia</taxon>
    </lineage>
</organism>
<dbReference type="EMBL" id="QRMS01000003">
    <property type="protein sequence ID" value="RHJ87421.1"/>
    <property type="molecule type" value="Genomic_DNA"/>
</dbReference>
<evidence type="ECO:0000256" key="1">
    <source>
        <dbReference type="SAM" id="Phobius"/>
    </source>
</evidence>
<keyword evidence="1" id="KW-0812">Transmembrane</keyword>
<gene>
    <name evidence="2" type="ORF">DW099_12040</name>
</gene>
<accession>A0A415E1C8</accession>
<reference evidence="2 3" key="1">
    <citation type="submission" date="2018-08" db="EMBL/GenBank/DDBJ databases">
        <title>A genome reference for cultivated species of the human gut microbiota.</title>
        <authorList>
            <person name="Zou Y."/>
            <person name="Xue W."/>
            <person name="Luo G."/>
        </authorList>
    </citation>
    <scope>NUCLEOTIDE SEQUENCE [LARGE SCALE GENOMIC DNA]</scope>
    <source>
        <strain evidence="2 3">AM07-24</strain>
    </source>
</reference>